<dbReference type="AlphaFoldDB" id="A0A9N9RV51"/>
<proteinExistence type="predicted"/>
<reference evidence="1" key="2">
    <citation type="submission" date="2022-10" db="EMBL/GenBank/DDBJ databases">
        <authorList>
            <consortium name="ENA_rothamsted_submissions"/>
            <consortium name="culmorum"/>
            <person name="King R."/>
        </authorList>
    </citation>
    <scope>NUCLEOTIDE SEQUENCE</scope>
</reference>
<dbReference type="InterPro" id="IPR032675">
    <property type="entry name" value="LRR_dom_sf"/>
</dbReference>
<sequence>MGKLKQPKSLELLAIEKSAEWLCNIGEKLISECKMPFTDEDDVPHTNKFTHENLDLVVKISHDLFERYVPFYLYRNLSDELMKRITELIEKCKNAIEFKINMAKFHTQIKIAVRLSESLISIKLRSIDFDELPKMIRTSFYSQLNKLEGIEILRLGSLTGGWKTFEMESTLASCLQPMKNLTQLCLNYDCTDKILKVLVKNCPKLLSLDITNSKYVTNKSVDIIMELKNLRIIQLYRTGVSMEGYINLLLHLPELLDVGRYDELGKCLEFIDEYHPTYGNFKLEHFSSNHATTNQVQILCEKFPNLNSISLFHDEIRLDLMTLIGINKLEKLKLQSCEFFSDRIRDLIEVKGCNITTLVLEHVDQIDMNALIYISQFCPELQTLFICNCNLLLSTSLHYRYCKLPPFLSLKSLTLIGTCALEHLEYILSYAHKIKFVHLGSHIPTTDELFEKVFLKNELFYLEELRIMQSYALTIKSAFMLVNNCSNLQRLNELESWYCVYPLQIDELKDYVRRHNLDIDLTSYRKFAT</sequence>
<dbReference type="Gene3D" id="3.80.10.10">
    <property type="entry name" value="Ribonuclease Inhibitor"/>
    <property type="match status" value="2"/>
</dbReference>
<keyword evidence="2" id="KW-1185">Reference proteome</keyword>
<reference evidence="1" key="1">
    <citation type="submission" date="2022-01" db="EMBL/GenBank/DDBJ databases">
        <authorList>
            <person name="King R."/>
        </authorList>
    </citation>
    <scope>NUCLEOTIDE SEQUENCE</scope>
</reference>
<dbReference type="PANTHER" id="PTHR13318:SF95">
    <property type="entry name" value="F-BOX PROTEIN YLR352W"/>
    <property type="match status" value="1"/>
</dbReference>
<protein>
    <submittedName>
        <fullName evidence="1">Uncharacterized protein</fullName>
    </submittedName>
</protein>
<gene>
    <name evidence="1" type="ORF">CHIRRI_LOCUS6556</name>
</gene>
<accession>A0A9N9RV51</accession>
<dbReference type="GO" id="GO:0019005">
    <property type="term" value="C:SCF ubiquitin ligase complex"/>
    <property type="evidence" value="ECO:0007669"/>
    <property type="project" value="TreeGrafter"/>
</dbReference>
<evidence type="ECO:0000313" key="2">
    <source>
        <dbReference type="Proteomes" id="UP001153620"/>
    </source>
</evidence>
<dbReference type="GO" id="GO:0031146">
    <property type="term" value="P:SCF-dependent proteasomal ubiquitin-dependent protein catabolic process"/>
    <property type="evidence" value="ECO:0007669"/>
    <property type="project" value="TreeGrafter"/>
</dbReference>
<name>A0A9N9RV51_9DIPT</name>
<dbReference type="PANTHER" id="PTHR13318">
    <property type="entry name" value="PARTNER OF PAIRED, ISOFORM B-RELATED"/>
    <property type="match status" value="1"/>
</dbReference>
<organism evidence="1 2">
    <name type="scientific">Chironomus riparius</name>
    <dbReference type="NCBI Taxonomy" id="315576"/>
    <lineage>
        <taxon>Eukaryota</taxon>
        <taxon>Metazoa</taxon>
        <taxon>Ecdysozoa</taxon>
        <taxon>Arthropoda</taxon>
        <taxon>Hexapoda</taxon>
        <taxon>Insecta</taxon>
        <taxon>Pterygota</taxon>
        <taxon>Neoptera</taxon>
        <taxon>Endopterygota</taxon>
        <taxon>Diptera</taxon>
        <taxon>Nematocera</taxon>
        <taxon>Chironomoidea</taxon>
        <taxon>Chironomidae</taxon>
        <taxon>Chironominae</taxon>
        <taxon>Chironomus</taxon>
    </lineage>
</organism>
<dbReference type="Proteomes" id="UP001153620">
    <property type="component" value="Chromosome 2"/>
</dbReference>
<evidence type="ECO:0000313" key="1">
    <source>
        <dbReference type="EMBL" id="CAG9803658.1"/>
    </source>
</evidence>
<dbReference type="SUPFAM" id="SSF52047">
    <property type="entry name" value="RNI-like"/>
    <property type="match status" value="1"/>
</dbReference>
<dbReference type="OrthoDB" id="63112at2759"/>
<dbReference type="EMBL" id="OU895878">
    <property type="protein sequence ID" value="CAG9803658.1"/>
    <property type="molecule type" value="Genomic_DNA"/>
</dbReference>